<dbReference type="Proteomes" id="UP000309544">
    <property type="component" value="Unassembled WGS sequence"/>
</dbReference>
<dbReference type="Pfam" id="PF03695">
    <property type="entry name" value="UPF0149"/>
    <property type="match status" value="1"/>
</dbReference>
<feature type="domain" description="Plasmid pRiA4b Orf3-like" evidence="1">
    <location>
        <begin position="3"/>
        <end position="176"/>
    </location>
</feature>
<dbReference type="Gene3D" id="3.10.290.30">
    <property type="entry name" value="MM3350-like"/>
    <property type="match status" value="1"/>
</dbReference>
<gene>
    <name evidence="2" type="ORF">FGF68_04550</name>
</gene>
<dbReference type="InterPro" id="IPR012912">
    <property type="entry name" value="Plasmid_pRiA4b_Orf3-like"/>
</dbReference>
<evidence type="ECO:0000313" key="2">
    <source>
        <dbReference type="EMBL" id="TNJ36855.1"/>
    </source>
</evidence>
<name>A0A5C4S0S2_PROVB</name>
<comment type="caution">
    <text evidence="2">The sequence shown here is derived from an EMBL/GenBank/DDBJ whole genome shotgun (WGS) entry which is preliminary data.</text>
</comment>
<dbReference type="InterPro" id="IPR036255">
    <property type="entry name" value="YgfB-like_sf"/>
</dbReference>
<dbReference type="RefSeq" id="WP_139626394.1">
    <property type="nucleotide sequence ID" value="NZ_VDCI01000003.1"/>
</dbReference>
<protein>
    <submittedName>
        <fullName evidence="2">UPF0149 family protein</fullName>
    </submittedName>
</protein>
<accession>A0A5C4S0S2</accession>
<evidence type="ECO:0000259" key="1">
    <source>
        <dbReference type="Pfam" id="PF07929"/>
    </source>
</evidence>
<dbReference type="PANTHER" id="PTHR41878">
    <property type="entry name" value="LEXA REPRESSOR-RELATED"/>
    <property type="match status" value="1"/>
</dbReference>
<dbReference type="PANTHER" id="PTHR41878:SF1">
    <property type="entry name" value="TNPR PROTEIN"/>
    <property type="match status" value="1"/>
</dbReference>
<dbReference type="SUPFAM" id="SSF159941">
    <property type="entry name" value="MM3350-like"/>
    <property type="match status" value="1"/>
</dbReference>
<keyword evidence="3" id="KW-1185">Reference proteome</keyword>
<proteinExistence type="predicted"/>
<dbReference type="EMBL" id="VDCI01000003">
    <property type="protein sequence ID" value="TNJ36855.1"/>
    <property type="molecule type" value="Genomic_DNA"/>
</dbReference>
<dbReference type="Gene3D" id="1.20.120.740">
    <property type="entry name" value="YgfB uncharacterised protein family UPF0149, PF03695"/>
    <property type="match status" value="1"/>
</dbReference>
<organism evidence="2 3">
    <name type="scientific">Prosthecochloris vibrioformis</name>
    <name type="common">Chlorobium vibrioforme</name>
    <dbReference type="NCBI Taxonomy" id="1098"/>
    <lineage>
        <taxon>Bacteria</taxon>
        <taxon>Pseudomonadati</taxon>
        <taxon>Chlorobiota</taxon>
        <taxon>Chlorobiia</taxon>
        <taxon>Chlorobiales</taxon>
        <taxon>Chlorobiaceae</taxon>
        <taxon>Prosthecochloris</taxon>
    </lineage>
</organism>
<reference evidence="2 3" key="1">
    <citation type="submission" date="2019-05" db="EMBL/GenBank/DDBJ databases">
        <title>Draft Whole-Genome sequence of the green sulfur bacterium Prosthecochloris vibrioformis DSM 260.</title>
        <authorList>
            <person name="Meyer T.E."/>
            <person name="Kyndt J.A."/>
        </authorList>
    </citation>
    <scope>NUCLEOTIDE SEQUENCE [LARGE SCALE GENOMIC DNA]</scope>
    <source>
        <strain evidence="2 3">DSM 260</strain>
    </source>
</reference>
<dbReference type="SUPFAM" id="SSF101327">
    <property type="entry name" value="YgfB-like"/>
    <property type="match status" value="1"/>
</dbReference>
<dbReference type="NCBIfam" id="TIGR02292">
    <property type="entry name" value="ygfB_yecA"/>
    <property type="match status" value="1"/>
</dbReference>
<evidence type="ECO:0000313" key="3">
    <source>
        <dbReference type="Proteomes" id="UP000309544"/>
    </source>
</evidence>
<dbReference type="AlphaFoldDB" id="A0A5C4S0S2"/>
<dbReference type="InterPro" id="IPR024047">
    <property type="entry name" value="MM3350-like_sf"/>
</dbReference>
<sequence>MLVYEVRVTLLGVELPVWRRLRVPGGYRLDMLHGVLQLVMGWQNSHLHEFVVEDGGGDRKFFGIPEYDDTDRGLLDEQEYSLGDLVREPGERFLYIYDFGDDWVHEVVLESVLDSEGEERFLWCMDGEGACPPEDCGGVPGYTWLLACLGDAGDPEERAVAVELVGEGFDPGMFDCGGFNERVEAGLRHADDYDDERPDMELVMELKEMFESGVMPVTGMSVLEFDGFICALSIHPVAFEPGAWLPLVWDTTGEGAMPVWTSEEEAQRVMGLLLRYADGINSQLGEEFPVYMPLFEDFMYATAEEMLMAAEKWTVGFMAGAMIDGEVWNRTRNDEDGLEALMPFLALSGMLEDLADVGEEMPMDLKLEMAEMLEESLWEMRAFWGESCE</sequence>
<dbReference type="Pfam" id="PF07929">
    <property type="entry name" value="PRiA4_ORF3"/>
    <property type="match status" value="1"/>
</dbReference>
<dbReference type="InterPro" id="IPR011978">
    <property type="entry name" value="YgfB-like"/>
</dbReference>